<proteinExistence type="predicted"/>
<evidence type="ECO:0000313" key="2">
    <source>
        <dbReference type="Proteomes" id="UP000244005"/>
    </source>
</evidence>
<protein>
    <submittedName>
        <fullName evidence="1">Uncharacterized protein</fullName>
    </submittedName>
</protein>
<dbReference type="EMBL" id="KZ772728">
    <property type="protein sequence ID" value="PTQ37672.1"/>
    <property type="molecule type" value="Genomic_DNA"/>
</dbReference>
<reference evidence="2" key="1">
    <citation type="journal article" date="2017" name="Cell">
        <title>Insights into land plant evolution garnered from the Marchantia polymorpha genome.</title>
        <authorList>
            <person name="Bowman J.L."/>
            <person name="Kohchi T."/>
            <person name="Yamato K.T."/>
            <person name="Jenkins J."/>
            <person name="Shu S."/>
            <person name="Ishizaki K."/>
            <person name="Yamaoka S."/>
            <person name="Nishihama R."/>
            <person name="Nakamura Y."/>
            <person name="Berger F."/>
            <person name="Adam C."/>
            <person name="Aki S.S."/>
            <person name="Althoff F."/>
            <person name="Araki T."/>
            <person name="Arteaga-Vazquez M.A."/>
            <person name="Balasubrmanian S."/>
            <person name="Barry K."/>
            <person name="Bauer D."/>
            <person name="Boehm C.R."/>
            <person name="Briginshaw L."/>
            <person name="Caballero-Perez J."/>
            <person name="Catarino B."/>
            <person name="Chen F."/>
            <person name="Chiyoda S."/>
            <person name="Chovatia M."/>
            <person name="Davies K.M."/>
            <person name="Delmans M."/>
            <person name="Demura T."/>
            <person name="Dierschke T."/>
            <person name="Dolan L."/>
            <person name="Dorantes-Acosta A.E."/>
            <person name="Eklund D.M."/>
            <person name="Florent S.N."/>
            <person name="Flores-Sandoval E."/>
            <person name="Fujiyama A."/>
            <person name="Fukuzawa H."/>
            <person name="Galik B."/>
            <person name="Grimanelli D."/>
            <person name="Grimwood J."/>
            <person name="Grossniklaus U."/>
            <person name="Hamada T."/>
            <person name="Haseloff J."/>
            <person name="Hetherington A.J."/>
            <person name="Higo A."/>
            <person name="Hirakawa Y."/>
            <person name="Hundley H.N."/>
            <person name="Ikeda Y."/>
            <person name="Inoue K."/>
            <person name="Inoue S.I."/>
            <person name="Ishida S."/>
            <person name="Jia Q."/>
            <person name="Kakita M."/>
            <person name="Kanazawa T."/>
            <person name="Kawai Y."/>
            <person name="Kawashima T."/>
            <person name="Kennedy M."/>
            <person name="Kinose K."/>
            <person name="Kinoshita T."/>
            <person name="Kohara Y."/>
            <person name="Koide E."/>
            <person name="Komatsu K."/>
            <person name="Kopischke S."/>
            <person name="Kubo M."/>
            <person name="Kyozuka J."/>
            <person name="Lagercrantz U."/>
            <person name="Lin S.S."/>
            <person name="Lindquist E."/>
            <person name="Lipzen A.M."/>
            <person name="Lu C.W."/>
            <person name="De Luna E."/>
            <person name="Martienssen R.A."/>
            <person name="Minamino N."/>
            <person name="Mizutani M."/>
            <person name="Mizutani M."/>
            <person name="Mochizuki N."/>
            <person name="Monte I."/>
            <person name="Mosher R."/>
            <person name="Nagasaki H."/>
            <person name="Nakagami H."/>
            <person name="Naramoto S."/>
            <person name="Nishitani K."/>
            <person name="Ohtani M."/>
            <person name="Okamoto T."/>
            <person name="Okumura M."/>
            <person name="Phillips J."/>
            <person name="Pollak B."/>
            <person name="Reinders A."/>
            <person name="Rovekamp M."/>
            <person name="Sano R."/>
            <person name="Sawa S."/>
            <person name="Schmid M.W."/>
            <person name="Shirakawa M."/>
            <person name="Solano R."/>
            <person name="Spunde A."/>
            <person name="Suetsugu N."/>
            <person name="Sugano S."/>
            <person name="Sugiyama A."/>
            <person name="Sun R."/>
            <person name="Suzuki Y."/>
            <person name="Takenaka M."/>
            <person name="Takezawa D."/>
            <person name="Tomogane H."/>
            <person name="Tsuzuki M."/>
            <person name="Ueda T."/>
            <person name="Umeda M."/>
            <person name="Ward J.M."/>
            <person name="Watanabe Y."/>
            <person name="Yazaki K."/>
            <person name="Yokoyama R."/>
            <person name="Yoshitake Y."/>
            <person name="Yotsui I."/>
            <person name="Zachgo S."/>
            <person name="Schmutz J."/>
        </authorList>
    </citation>
    <scope>NUCLEOTIDE SEQUENCE [LARGE SCALE GENOMIC DNA]</scope>
    <source>
        <strain evidence="2">Tak-1</strain>
    </source>
</reference>
<name>A0A2R6WUY9_MARPO</name>
<gene>
    <name evidence="1" type="ORF">MARPO_0056s0117</name>
</gene>
<accession>A0A2R6WUY9</accession>
<evidence type="ECO:0000313" key="1">
    <source>
        <dbReference type="EMBL" id="PTQ37672.1"/>
    </source>
</evidence>
<dbReference type="OMA" id="NNCVASH"/>
<sequence length="84" mass="9768">MEGRFVLDVVVGQRPPILKLLSGKNQPLLIWRDAFLVLNLRFHVVNRVRALHLKSYGLAREGFNEDLHASSQPQDQMQGRFLWM</sequence>
<dbReference type="OrthoDB" id="1749457at2759"/>
<keyword evidence="2" id="KW-1185">Reference proteome</keyword>
<dbReference type="Proteomes" id="UP000244005">
    <property type="component" value="Unassembled WGS sequence"/>
</dbReference>
<dbReference type="AlphaFoldDB" id="A0A2R6WUY9"/>
<organism evidence="1 2">
    <name type="scientific">Marchantia polymorpha</name>
    <name type="common">Common liverwort</name>
    <name type="synonym">Marchantia aquatica</name>
    <dbReference type="NCBI Taxonomy" id="3197"/>
    <lineage>
        <taxon>Eukaryota</taxon>
        <taxon>Viridiplantae</taxon>
        <taxon>Streptophyta</taxon>
        <taxon>Embryophyta</taxon>
        <taxon>Marchantiophyta</taxon>
        <taxon>Marchantiopsida</taxon>
        <taxon>Marchantiidae</taxon>
        <taxon>Marchantiales</taxon>
        <taxon>Marchantiaceae</taxon>
        <taxon>Marchantia</taxon>
    </lineage>
</organism>